<evidence type="ECO:0000256" key="6">
    <source>
        <dbReference type="SAM" id="Phobius"/>
    </source>
</evidence>
<keyword evidence="3 6" id="KW-1133">Transmembrane helix</keyword>
<evidence type="ECO:0000256" key="3">
    <source>
        <dbReference type="ARBA" id="ARBA00022989"/>
    </source>
</evidence>
<keyword evidence="8" id="KW-0436">Ligase</keyword>
<gene>
    <name evidence="8" type="ORF">ACFPIJ_41335</name>
</gene>
<evidence type="ECO:0000259" key="7">
    <source>
        <dbReference type="Pfam" id="PF04932"/>
    </source>
</evidence>
<dbReference type="InterPro" id="IPR007016">
    <property type="entry name" value="O-antigen_ligase-rel_domated"/>
</dbReference>
<protein>
    <submittedName>
        <fullName evidence="8">O-antigen ligase family protein</fullName>
    </submittedName>
</protein>
<feature type="transmembrane region" description="Helical" evidence="6">
    <location>
        <begin position="458"/>
        <end position="476"/>
    </location>
</feature>
<dbReference type="PANTHER" id="PTHR37422:SF23">
    <property type="entry name" value="TEICHURONIC ACID BIOSYNTHESIS PROTEIN TUAE"/>
    <property type="match status" value="1"/>
</dbReference>
<feature type="transmembrane region" description="Helical" evidence="6">
    <location>
        <begin position="160"/>
        <end position="178"/>
    </location>
</feature>
<keyword evidence="4 6" id="KW-0472">Membrane</keyword>
<reference evidence="9" key="1">
    <citation type="journal article" date="2019" name="Int. J. Syst. Evol. Microbiol.">
        <title>The Global Catalogue of Microorganisms (GCM) 10K type strain sequencing project: providing services to taxonomists for standard genome sequencing and annotation.</title>
        <authorList>
            <consortium name="The Broad Institute Genomics Platform"/>
            <consortium name="The Broad Institute Genome Sequencing Center for Infectious Disease"/>
            <person name="Wu L."/>
            <person name="Ma J."/>
        </authorList>
    </citation>
    <scope>NUCLEOTIDE SEQUENCE [LARGE SCALE GENOMIC DNA]</scope>
    <source>
        <strain evidence="9">CGMCC 4.7152</strain>
    </source>
</reference>
<dbReference type="GO" id="GO:0016874">
    <property type="term" value="F:ligase activity"/>
    <property type="evidence" value="ECO:0007669"/>
    <property type="project" value="UniProtKB-KW"/>
</dbReference>
<comment type="subcellular location">
    <subcellularLocation>
        <location evidence="1">Membrane</location>
        <topology evidence="1">Multi-pass membrane protein</topology>
    </subcellularLocation>
</comment>
<organism evidence="8 9">
    <name type="scientific">Dactylosporangium cerinum</name>
    <dbReference type="NCBI Taxonomy" id="1434730"/>
    <lineage>
        <taxon>Bacteria</taxon>
        <taxon>Bacillati</taxon>
        <taxon>Actinomycetota</taxon>
        <taxon>Actinomycetes</taxon>
        <taxon>Micromonosporales</taxon>
        <taxon>Micromonosporaceae</taxon>
        <taxon>Dactylosporangium</taxon>
    </lineage>
</organism>
<keyword evidence="9" id="KW-1185">Reference proteome</keyword>
<accession>A0ABV9W6F3</accession>
<evidence type="ECO:0000313" key="9">
    <source>
        <dbReference type="Proteomes" id="UP001595912"/>
    </source>
</evidence>
<dbReference type="InterPro" id="IPR051533">
    <property type="entry name" value="WaaL-like"/>
</dbReference>
<dbReference type="PANTHER" id="PTHR37422">
    <property type="entry name" value="TEICHURONIC ACID BIOSYNTHESIS PROTEIN TUAE"/>
    <property type="match status" value="1"/>
</dbReference>
<feature type="transmembrane region" description="Helical" evidence="6">
    <location>
        <begin position="126"/>
        <end position="148"/>
    </location>
</feature>
<feature type="transmembrane region" description="Helical" evidence="6">
    <location>
        <begin position="277"/>
        <end position="306"/>
    </location>
</feature>
<dbReference type="RefSeq" id="WP_380123968.1">
    <property type="nucleotide sequence ID" value="NZ_JBHSIU010000059.1"/>
</dbReference>
<feature type="transmembrane region" description="Helical" evidence="6">
    <location>
        <begin position="94"/>
        <end position="114"/>
    </location>
</feature>
<evidence type="ECO:0000256" key="2">
    <source>
        <dbReference type="ARBA" id="ARBA00022692"/>
    </source>
</evidence>
<sequence length="495" mass="53995">MTSSTVAGESRTRSQAPPAAVAPDDLRIFKRKPKRKRVQGYRPSPDLLPVLVDEGTYASRRRRSHIDAASLLVLVVILIQLLPSRLVVPDLTSVGRPGLLIGLLLAVWWMLSKLHPRLAMIGPQPMRWAFVVYALTLLLSYAAGQFRGLPVLEANSADRALLGALAFMGIVFMTADGVPTRDRLDDVQRVLVYCTAINAVLGILQFVTKKDLTQSIVIPGLTLQGELVGLADRGGGGLIRVAGTTGHYIEFSVVMAFAVPLGIHYARYAKTKLERRIFLISTLLIAGSIPLALSRTGILAVGIALLCMWPAWNWRFRFNVAVISMGLLGVLSVVRPGLLGTLRSLFSNAEDDPSIKGRTDDYAIVFQYASERPWLGRGTGTFIPELYRYLDNQWLMTLMNNGYLGIAGMVVLHFSGVFLAIIAFRRAENEVDRHLCAAISAVPLIAALTGLTFDSFSFSTFVVVLALQLGAAGAMWRFTHPARTTRGAAVGALQR</sequence>
<dbReference type="Pfam" id="PF04932">
    <property type="entry name" value="Wzy_C"/>
    <property type="match status" value="1"/>
</dbReference>
<feature type="region of interest" description="Disordered" evidence="5">
    <location>
        <begin position="1"/>
        <end position="21"/>
    </location>
</feature>
<feature type="transmembrane region" description="Helical" evidence="6">
    <location>
        <begin position="68"/>
        <end position="88"/>
    </location>
</feature>
<feature type="transmembrane region" description="Helical" evidence="6">
    <location>
        <begin position="318"/>
        <end position="338"/>
    </location>
</feature>
<proteinExistence type="predicted"/>
<comment type="caution">
    <text evidence="8">The sequence shown here is derived from an EMBL/GenBank/DDBJ whole genome shotgun (WGS) entry which is preliminary data.</text>
</comment>
<evidence type="ECO:0000313" key="8">
    <source>
        <dbReference type="EMBL" id="MFC5004257.1"/>
    </source>
</evidence>
<evidence type="ECO:0000256" key="4">
    <source>
        <dbReference type="ARBA" id="ARBA00023136"/>
    </source>
</evidence>
<feature type="transmembrane region" description="Helical" evidence="6">
    <location>
        <begin position="190"/>
        <end position="207"/>
    </location>
</feature>
<evidence type="ECO:0000256" key="1">
    <source>
        <dbReference type="ARBA" id="ARBA00004141"/>
    </source>
</evidence>
<keyword evidence="2 6" id="KW-0812">Transmembrane</keyword>
<name>A0ABV9W6F3_9ACTN</name>
<dbReference type="Proteomes" id="UP001595912">
    <property type="component" value="Unassembled WGS sequence"/>
</dbReference>
<feature type="transmembrane region" description="Helical" evidence="6">
    <location>
        <begin position="402"/>
        <end position="423"/>
    </location>
</feature>
<feature type="domain" description="O-antigen ligase-related" evidence="7">
    <location>
        <begin position="281"/>
        <end position="408"/>
    </location>
</feature>
<evidence type="ECO:0000256" key="5">
    <source>
        <dbReference type="SAM" id="MobiDB-lite"/>
    </source>
</evidence>
<dbReference type="EMBL" id="JBHSIU010000059">
    <property type="protein sequence ID" value="MFC5004257.1"/>
    <property type="molecule type" value="Genomic_DNA"/>
</dbReference>